<feature type="compositionally biased region" description="Pro residues" evidence="1">
    <location>
        <begin position="82"/>
        <end position="92"/>
    </location>
</feature>
<comment type="caution">
    <text evidence="2">The sequence shown here is derived from an EMBL/GenBank/DDBJ whole genome shotgun (WGS) entry which is preliminary data.</text>
</comment>
<feature type="compositionally biased region" description="Low complexity" evidence="1">
    <location>
        <begin position="93"/>
        <end position="113"/>
    </location>
</feature>
<dbReference type="Proteomes" id="UP000494206">
    <property type="component" value="Unassembled WGS sequence"/>
</dbReference>
<sequence>MKRAAATSQYLPRLHYSSGFYRGSTTTTTTTTSSSSCRRSVRAATLPHFRRLETIVEEDRQYAESEFPIETAYSYTMRRVPYLPPPPPPPTTPTITTSSPSSPFSPLPTTTTTTCGLQKNIDDVRRNVEELEKRLLLLNNMCYNASSR</sequence>
<keyword evidence="3" id="KW-1185">Reference proteome</keyword>
<evidence type="ECO:0000256" key="1">
    <source>
        <dbReference type="SAM" id="MobiDB-lite"/>
    </source>
</evidence>
<evidence type="ECO:0000313" key="3">
    <source>
        <dbReference type="Proteomes" id="UP000494206"/>
    </source>
</evidence>
<accession>A0A8S1EFK5</accession>
<feature type="region of interest" description="Disordered" evidence="1">
    <location>
        <begin position="80"/>
        <end position="113"/>
    </location>
</feature>
<name>A0A8S1EFK5_9PELO</name>
<gene>
    <name evidence="2" type="ORF">CBOVIS_LOCUS1825</name>
</gene>
<dbReference type="EMBL" id="CADEPM010000001">
    <property type="protein sequence ID" value="CAB3398565.1"/>
    <property type="molecule type" value="Genomic_DNA"/>
</dbReference>
<proteinExistence type="predicted"/>
<protein>
    <submittedName>
        <fullName evidence="2">Uncharacterized protein</fullName>
    </submittedName>
</protein>
<evidence type="ECO:0000313" key="2">
    <source>
        <dbReference type="EMBL" id="CAB3398565.1"/>
    </source>
</evidence>
<dbReference type="AlphaFoldDB" id="A0A8S1EFK5"/>
<reference evidence="2 3" key="1">
    <citation type="submission" date="2020-04" db="EMBL/GenBank/DDBJ databases">
        <authorList>
            <person name="Laetsch R D."/>
            <person name="Stevens L."/>
            <person name="Kumar S."/>
            <person name="Blaxter L. M."/>
        </authorList>
    </citation>
    <scope>NUCLEOTIDE SEQUENCE [LARGE SCALE GENOMIC DNA]</scope>
</reference>
<organism evidence="2 3">
    <name type="scientific">Caenorhabditis bovis</name>
    <dbReference type="NCBI Taxonomy" id="2654633"/>
    <lineage>
        <taxon>Eukaryota</taxon>
        <taxon>Metazoa</taxon>
        <taxon>Ecdysozoa</taxon>
        <taxon>Nematoda</taxon>
        <taxon>Chromadorea</taxon>
        <taxon>Rhabditida</taxon>
        <taxon>Rhabditina</taxon>
        <taxon>Rhabditomorpha</taxon>
        <taxon>Rhabditoidea</taxon>
        <taxon>Rhabditidae</taxon>
        <taxon>Peloderinae</taxon>
        <taxon>Caenorhabditis</taxon>
    </lineage>
</organism>